<proteinExistence type="predicted"/>
<name>A0AAE1L7M6_9NEOP</name>
<protein>
    <submittedName>
        <fullName evidence="1">Cobalt-precorrin-5B C(1)-methyltransferase</fullName>
    </submittedName>
</protein>
<organism evidence="1 2">
    <name type="scientific">Frankliniella fusca</name>
    <dbReference type="NCBI Taxonomy" id="407009"/>
    <lineage>
        <taxon>Eukaryota</taxon>
        <taxon>Metazoa</taxon>
        <taxon>Ecdysozoa</taxon>
        <taxon>Arthropoda</taxon>
        <taxon>Hexapoda</taxon>
        <taxon>Insecta</taxon>
        <taxon>Pterygota</taxon>
        <taxon>Neoptera</taxon>
        <taxon>Paraneoptera</taxon>
        <taxon>Thysanoptera</taxon>
        <taxon>Terebrantia</taxon>
        <taxon>Thripoidea</taxon>
        <taxon>Thripidae</taxon>
        <taxon>Frankliniella</taxon>
    </lineage>
</organism>
<reference evidence="1" key="1">
    <citation type="submission" date="2021-07" db="EMBL/GenBank/DDBJ databases">
        <authorList>
            <person name="Catto M.A."/>
            <person name="Jacobson A."/>
            <person name="Kennedy G."/>
            <person name="Labadie P."/>
            <person name="Hunt B.G."/>
            <person name="Srinivasan R."/>
        </authorList>
    </citation>
    <scope>NUCLEOTIDE SEQUENCE</scope>
    <source>
        <strain evidence="1">PL_HMW_Pooled</strain>
        <tissue evidence="1">Head</tissue>
    </source>
</reference>
<comment type="caution">
    <text evidence="1">The sequence shown here is derived from an EMBL/GenBank/DDBJ whole genome shotgun (WGS) entry which is preliminary data.</text>
</comment>
<dbReference type="PANTHER" id="PTHR46704">
    <property type="entry name" value="CXC DOMAIN-CONTAINING PROTEIN-RELATED"/>
    <property type="match status" value="1"/>
</dbReference>
<keyword evidence="2" id="KW-1185">Reference proteome</keyword>
<reference evidence="1" key="2">
    <citation type="journal article" date="2023" name="BMC Genomics">
        <title>Pest status, molecular evolution, and epigenetic factors derived from the genome assembly of Frankliniella fusca, a thysanopteran phytovirus vector.</title>
        <authorList>
            <person name="Catto M.A."/>
            <person name="Labadie P.E."/>
            <person name="Jacobson A.L."/>
            <person name="Kennedy G.G."/>
            <person name="Srinivasan R."/>
            <person name="Hunt B.G."/>
        </authorList>
    </citation>
    <scope>NUCLEOTIDE SEQUENCE</scope>
    <source>
        <strain evidence="1">PL_HMW_Pooled</strain>
    </source>
</reference>
<dbReference type="EMBL" id="JAHWGI010000108">
    <property type="protein sequence ID" value="KAK3909696.1"/>
    <property type="molecule type" value="Genomic_DNA"/>
</dbReference>
<evidence type="ECO:0000313" key="2">
    <source>
        <dbReference type="Proteomes" id="UP001219518"/>
    </source>
</evidence>
<sequence length="895" mass="100459">MKIVTADPALRGVHVRLGGFHLTMSFLGAIGHLMAGSGLDELWAQVYAVNSVKHMVTGKAYSRALRAHFLTQEALGTILLDRVAMDSTMRSDLKQLHEDFLDKKVSAEDVAKSDVALHLGTSLLEQGEAVARDSCTGKLWWLYFRLVGLLRLYIQAERTGDWMMHKECVKAMLPIFHATGHLNYARAAHLYVQQMEELTGPCAEAAGQGNFTVRRTTDFWAGVWTDMVIEQSLMRLLKIRGGLTRRVLTASTVAQWVLTRSALLEVSAAVEKYAGVYSCTSEQHVELRHTREDRDRRDLGKFLAWLTKYSPFLDRDSLRVRCLHTGELGPTQVNCHEAVEIGTALQEKMHGKDFEVKLQYKGRVIPMATAPPSSKAKEEPEVDTHFLFNKMVTLDMTSDVLKRFLTYELATYPPALFDKGMMRHNNKAALSRRFRPGAEGADDSLFEEPHGVESPGPSLPTQTVLDGGHLLHSVAWPRHEGGKEPTYGDVCQKHLQHVVKYVTATVVFDGYDECWSTKWEVQQRRATKKRPCPKFSVTEEEVIGPSHKREDFLASPHNESQLISLLTEKLQCAGVEVRQARADADVLVAETAMELDRPGQDVEAFARDTDILPILVARARDDTGVTVRKPGSATTPDEVFNLKAIRQHLAKEELLPYVLFGHAMSGCDTTSTIHTKGKITVWKSLERSAALRGAVLVFNDPSAKREEIAEAGEKLILSLYSSAVVCDTLNESRYELYLRICDTKMNLPNLATLPPTSAAAEQHSYRVYVQVQQWLGNDLDHTAWGWRAENGTLVPIPTTLPPAPPELQSKLSCKLSDLPKTRVRVYGYVLEFERNGLAANEKSVICMYLQIYVNTFHEKMFLTAKGNSQCKYLKYIDVKLNGNFELYFFGIYDNK</sequence>
<dbReference type="PANTHER" id="PTHR46704:SF1">
    <property type="entry name" value="TELOMERE LENGTH REGULATION PROTEIN TEL2 HOMOLOG"/>
    <property type="match status" value="1"/>
</dbReference>
<accession>A0AAE1L7M6</accession>
<dbReference type="Proteomes" id="UP001219518">
    <property type="component" value="Unassembled WGS sequence"/>
</dbReference>
<dbReference type="AlphaFoldDB" id="A0AAE1L7M6"/>
<evidence type="ECO:0000313" key="1">
    <source>
        <dbReference type="EMBL" id="KAK3909696.1"/>
    </source>
</evidence>
<gene>
    <name evidence="1" type="ORF">KUF71_019705</name>
</gene>